<feature type="domain" description="Metallo-beta-lactamase" evidence="1">
    <location>
        <begin position="16"/>
        <end position="228"/>
    </location>
</feature>
<dbReference type="InterPro" id="IPR050662">
    <property type="entry name" value="Sec-metab_biosynth-thioest"/>
</dbReference>
<keyword evidence="3" id="KW-1185">Reference proteome</keyword>
<accession>A0A285U2E9</accession>
<proteinExistence type="predicted"/>
<sequence length="313" mass="35577">MDIHKIVIPTPYDIGDVNAFLVKGEALSLFDAGPKTKEAYEALKEGISAAGYNMNDIEQVVLTHHHPDHAGWGDAFPNAKILGHEYVDQFLRKSPEFLEYRNEFYRYHLKRNGIPEIFIEKYLENRKEMNYFGSNPLTHCLKEGDEVPGHPGMKVVYTPGHAQSHFIFHDEKTNSVIGGDLLLDSVASNPLIEPPIDLSYSRPKALLQYRDSLIKLRDLRVNKVYAGHGNDIDNVSELINLRLQRDYLRAKQVYELLNEPKTVIEITKSLYSTIYKTQLGLTLSKAIGYLDLLESKGMVTAQLVDDINVFSRT</sequence>
<protein>
    <submittedName>
        <fullName evidence="2">Glyoxylase-like metal-dependent hydrolase (Beta-lactamase superfamily II)</fullName>
    </submittedName>
</protein>
<evidence type="ECO:0000259" key="1">
    <source>
        <dbReference type="SMART" id="SM00849"/>
    </source>
</evidence>
<dbReference type="OrthoDB" id="2971563at2"/>
<dbReference type="PANTHER" id="PTHR23131:SF4">
    <property type="entry name" value="METALLO-BETA-LACTAMASE SUPERFAMILY POTEIN"/>
    <property type="match status" value="1"/>
</dbReference>
<organism evidence="2 3">
    <name type="scientific">Ureibacillus acetophenoni</name>
    <dbReference type="NCBI Taxonomy" id="614649"/>
    <lineage>
        <taxon>Bacteria</taxon>
        <taxon>Bacillati</taxon>
        <taxon>Bacillota</taxon>
        <taxon>Bacilli</taxon>
        <taxon>Bacillales</taxon>
        <taxon>Caryophanaceae</taxon>
        <taxon>Ureibacillus</taxon>
    </lineage>
</organism>
<name>A0A285U2E9_9BACL</name>
<dbReference type="EMBL" id="OBQC01000002">
    <property type="protein sequence ID" value="SOC35999.1"/>
    <property type="molecule type" value="Genomic_DNA"/>
</dbReference>
<gene>
    <name evidence="2" type="ORF">SAMN05877842_10248</name>
</gene>
<dbReference type="SMART" id="SM00849">
    <property type="entry name" value="Lactamase_B"/>
    <property type="match status" value="1"/>
</dbReference>
<dbReference type="Pfam" id="PF00753">
    <property type="entry name" value="Lactamase_B"/>
    <property type="match status" value="1"/>
</dbReference>
<dbReference type="SUPFAM" id="SSF56281">
    <property type="entry name" value="Metallo-hydrolase/oxidoreductase"/>
    <property type="match status" value="1"/>
</dbReference>
<evidence type="ECO:0000313" key="3">
    <source>
        <dbReference type="Proteomes" id="UP000219252"/>
    </source>
</evidence>
<dbReference type="InterPro" id="IPR036866">
    <property type="entry name" value="RibonucZ/Hydroxyglut_hydro"/>
</dbReference>
<keyword evidence="2" id="KW-0378">Hydrolase</keyword>
<dbReference type="RefSeq" id="WP_097148143.1">
    <property type="nucleotide sequence ID" value="NZ_OBQC01000002.1"/>
</dbReference>
<reference evidence="3" key="1">
    <citation type="submission" date="2017-08" db="EMBL/GenBank/DDBJ databases">
        <authorList>
            <person name="Varghese N."/>
            <person name="Submissions S."/>
        </authorList>
    </citation>
    <scope>NUCLEOTIDE SEQUENCE [LARGE SCALE GENOMIC DNA]</scope>
    <source>
        <strain evidence="3">JC23</strain>
    </source>
</reference>
<dbReference type="InterPro" id="IPR001279">
    <property type="entry name" value="Metallo-B-lactamas"/>
</dbReference>
<dbReference type="PANTHER" id="PTHR23131">
    <property type="entry name" value="ENDORIBONUCLEASE LACTB2"/>
    <property type="match status" value="1"/>
</dbReference>
<dbReference type="GO" id="GO:0016787">
    <property type="term" value="F:hydrolase activity"/>
    <property type="evidence" value="ECO:0007669"/>
    <property type="project" value="UniProtKB-KW"/>
</dbReference>
<dbReference type="Gene3D" id="3.60.15.10">
    <property type="entry name" value="Ribonuclease Z/Hydroxyacylglutathione hydrolase-like"/>
    <property type="match status" value="1"/>
</dbReference>
<dbReference type="Proteomes" id="UP000219252">
    <property type="component" value="Unassembled WGS sequence"/>
</dbReference>
<evidence type="ECO:0000313" key="2">
    <source>
        <dbReference type="EMBL" id="SOC35999.1"/>
    </source>
</evidence>
<dbReference type="AlphaFoldDB" id="A0A285U2E9"/>